<sequence length="94" mass="10235">MNGGATVDVGLQNCHWVPVYRRAPASCRGPAQNRRAGANKAECLPLLRSSGKRLSKIRSEQNLEKLAPAMPTPVAKMAAERAGTTGTKRYPRKY</sequence>
<evidence type="ECO:0000313" key="1">
    <source>
        <dbReference type="EMBL" id="MDH1179252.1"/>
    </source>
</evidence>
<comment type="caution">
    <text evidence="1">The sequence shown here is derived from an EMBL/GenBank/DDBJ whole genome shotgun (WGS) entry which is preliminary data.</text>
</comment>
<protein>
    <submittedName>
        <fullName evidence="1">Uncharacterized protein</fullName>
    </submittedName>
</protein>
<reference evidence="1 2" key="1">
    <citation type="submission" date="2022-09" db="EMBL/GenBank/DDBJ databases">
        <title>Intensive care unit water sources are persistently colonized with multi-drug resistant bacteria and are the site of extensive horizontal gene transfer of antibiotic resistance genes.</title>
        <authorList>
            <person name="Diorio-Toth L."/>
        </authorList>
    </citation>
    <scope>NUCLEOTIDE SEQUENCE [LARGE SCALE GENOMIC DNA]</scope>
    <source>
        <strain evidence="1 2">GD03967</strain>
    </source>
</reference>
<dbReference type="RefSeq" id="WP_175156245.1">
    <property type="nucleotide sequence ID" value="NZ_CADIKQ010000005.1"/>
</dbReference>
<name>A0ABD4YUW3_9BURK</name>
<proteinExistence type="predicted"/>
<dbReference type="AlphaFoldDB" id="A0ABD4YUW3"/>
<gene>
    <name evidence="1" type="ORF">N5C72_14295</name>
</gene>
<dbReference type="Proteomes" id="UP001158644">
    <property type="component" value="Unassembled WGS sequence"/>
</dbReference>
<accession>A0ABD4YUW3</accession>
<organism evidence="1 2">
    <name type="scientific">Achromobacter mucicolens</name>
    <dbReference type="NCBI Taxonomy" id="1389922"/>
    <lineage>
        <taxon>Bacteria</taxon>
        <taxon>Pseudomonadati</taxon>
        <taxon>Pseudomonadota</taxon>
        <taxon>Betaproteobacteria</taxon>
        <taxon>Burkholderiales</taxon>
        <taxon>Alcaligenaceae</taxon>
        <taxon>Achromobacter</taxon>
    </lineage>
</organism>
<evidence type="ECO:0000313" key="2">
    <source>
        <dbReference type="Proteomes" id="UP001158644"/>
    </source>
</evidence>
<dbReference type="EMBL" id="JAOBZK010000017">
    <property type="protein sequence ID" value="MDH1179252.1"/>
    <property type="molecule type" value="Genomic_DNA"/>
</dbReference>